<feature type="transmembrane region" description="Helical" evidence="6">
    <location>
        <begin position="140"/>
        <end position="157"/>
    </location>
</feature>
<evidence type="ECO:0000256" key="5">
    <source>
        <dbReference type="ARBA" id="ARBA00023136"/>
    </source>
</evidence>
<proteinExistence type="predicted"/>
<evidence type="ECO:0000313" key="8">
    <source>
        <dbReference type="EMBL" id="MBN8744011.1"/>
    </source>
</evidence>
<gene>
    <name evidence="8" type="ORF">J0I24_06845</name>
</gene>
<evidence type="ECO:0000256" key="6">
    <source>
        <dbReference type="SAM" id="Phobius"/>
    </source>
</evidence>
<dbReference type="InterPro" id="IPR016174">
    <property type="entry name" value="Di-haem_cyt_TM"/>
</dbReference>
<name>A0A8I1MUJ6_THIA3</name>
<dbReference type="GO" id="GO:0005886">
    <property type="term" value="C:plasma membrane"/>
    <property type="evidence" value="ECO:0007669"/>
    <property type="project" value="UniProtKB-SubCell"/>
</dbReference>
<keyword evidence="5 6" id="KW-0472">Membrane</keyword>
<dbReference type="PANTHER" id="PTHR30485">
    <property type="entry name" value="NI/FE-HYDROGENASE 1 B-TYPE CYTOCHROME SUBUNIT"/>
    <property type="match status" value="1"/>
</dbReference>
<keyword evidence="4 6" id="KW-1133">Transmembrane helix</keyword>
<feature type="transmembrane region" description="Helical" evidence="6">
    <location>
        <begin position="41"/>
        <end position="58"/>
    </location>
</feature>
<keyword evidence="2" id="KW-1003">Cell membrane</keyword>
<dbReference type="Pfam" id="PF01292">
    <property type="entry name" value="Ni_hydr_CYTB"/>
    <property type="match status" value="1"/>
</dbReference>
<evidence type="ECO:0000256" key="2">
    <source>
        <dbReference type="ARBA" id="ARBA00022475"/>
    </source>
</evidence>
<evidence type="ECO:0000313" key="9">
    <source>
        <dbReference type="Proteomes" id="UP000664800"/>
    </source>
</evidence>
<evidence type="ECO:0000256" key="1">
    <source>
        <dbReference type="ARBA" id="ARBA00004651"/>
    </source>
</evidence>
<sequence length="175" mass="19407">MSATADAERVPLAIRLFHWALAAAFIGAWALEADWRAAHEWLGYAAAALVVWRLAYAWRAPADWRWRALLHPPRKVLRHAAQLARGRAELAAGYNPIAAWNVLAMFAMLLAIAASGWALTTDRYWGDQTLQALHAALVDLMGWLVGFHLLGVAVGSLRARGFLPRSMLDGRRLPH</sequence>
<dbReference type="AlphaFoldDB" id="A0A8I1MUJ6"/>
<keyword evidence="3 6" id="KW-0812">Transmembrane</keyword>
<dbReference type="RefSeq" id="WP_276706744.1">
    <property type="nucleotide sequence ID" value="NZ_JAFKMQ010000015.1"/>
</dbReference>
<protein>
    <submittedName>
        <fullName evidence="8">Cytochrome b/b6 domain-containing protein</fullName>
    </submittedName>
</protein>
<feature type="transmembrane region" description="Helical" evidence="6">
    <location>
        <begin position="97"/>
        <end position="120"/>
    </location>
</feature>
<dbReference type="InterPro" id="IPR051542">
    <property type="entry name" value="Hydrogenase_cytochrome"/>
</dbReference>
<comment type="subcellular location">
    <subcellularLocation>
        <location evidence="1">Cell membrane</location>
        <topology evidence="1">Multi-pass membrane protein</topology>
    </subcellularLocation>
</comment>
<accession>A0A8I1MUJ6</accession>
<dbReference type="PANTHER" id="PTHR30485:SF2">
    <property type="entry name" value="BLL0597 PROTEIN"/>
    <property type="match status" value="1"/>
</dbReference>
<feature type="transmembrane region" description="Helical" evidence="6">
    <location>
        <begin position="12"/>
        <end position="29"/>
    </location>
</feature>
<evidence type="ECO:0000259" key="7">
    <source>
        <dbReference type="Pfam" id="PF01292"/>
    </source>
</evidence>
<dbReference type="SUPFAM" id="SSF81342">
    <property type="entry name" value="Transmembrane di-heme cytochromes"/>
    <property type="match status" value="1"/>
</dbReference>
<dbReference type="InterPro" id="IPR011577">
    <property type="entry name" value="Cyt_b561_bac/Ni-Hgenase"/>
</dbReference>
<organism evidence="8 9">
    <name type="scientific">Thiomonas arsenitoxydans (strain DSM 22701 / CIP 110005 / 3As)</name>
    <dbReference type="NCBI Taxonomy" id="426114"/>
    <lineage>
        <taxon>Bacteria</taxon>
        <taxon>Pseudomonadati</taxon>
        <taxon>Pseudomonadota</taxon>
        <taxon>Betaproteobacteria</taxon>
        <taxon>Burkholderiales</taxon>
        <taxon>Thiomonas</taxon>
    </lineage>
</organism>
<dbReference type="GO" id="GO:0022904">
    <property type="term" value="P:respiratory electron transport chain"/>
    <property type="evidence" value="ECO:0007669"/>
    <property type="project" value="InterPro"/>
</dbReference>
<evidence type="ECO:0000256" key="4">
    <source>
        <dbReference type="ARBA" id="ARBA00022989"/>
    </source>
</evidence>
<dbReference type="GO" id="GO:0020037">
    <property type="term" value="F:heme binding"/>
    <property type="evidence" value="ECO:0007669"/>
    <property type="project" value="TreeGrafter"/>
</dbReference>
<dbReference type="GO" id="GO:0009055">
    <property type="term" value="F:electron transfer activity"/>
    <property type="evidence" value="ECO:0007669"/>
    <property type="project" value="InterPro"/>
</dbReference>
<dbReference type="EMBL" id="JAFKMR010000014">
    <property type="protein sequence ID" value="MBN8744011.1"/>
    <property type="molecule type" value="Genomic_DNA"/>
</dbReference>
<dbReference type="Proteomes" id="UP000664800">
    <property type="component" value="Unassembled WGS sequence"/>
</dbReference>
<evidence type="ECO:0000256" key="3">
    <source>
        <dbReference type="ARBA" id="ARBA00022692"/>
    </source>
</evidence>
<comment type="caution">
    <text evidence="8">The sequence shown here is derived from an EMBL/GenBank/DDBJ whole genome shotgun (WGS) entry which is preliminary data.</text>
</comment>
<dbReference type="Gene3D" id="1.20.950.20">
    <property type="entry name" value="Transmembrane di-heme cytochromes, Chain C"/>
    <property type="match status" value="1"/>
</dbReference>
<feature type="domain" description="Cytochrome b561 bacterial/Ni-hydrogenase" evidence="7">
    <location>
        <begin position="10"/>
        <end position="170"/>
    </location>
</feature>
<reference evidence="8" key="1">
    <citation type="submission" date="2021-02" db="EMBL/GenBank/DDBJ databases">
        <title>Thiocyanate and organic carbon inputs drive convergent selection for specific autotrophic Afipia and Thiobacillus strains within complex microbiomes.</title>
        <authorList>
            <person name="Huddy R.J."/>
            <person name="Sachdeva R."/>
            <person name="Kadzinga F."/>
            <person name="Kantor R.S."/>
            <person name="Harrison S.T.L."/>
            <person name="Banfield J.F."/>
        </authorList>
    </citation>
    <scope>NUCLEOTIDE SEQUENCE</scope>
    <source>
        <strain evidence="8">SCN18_13_7_16_R3_B_64_19</strain>
    </source>
</reference>